<organism evidence="3 4">
    <name type="scientific">Gracilimonas mengyeensis</name>
    <dbReference type="NCBI Taxonomy" id="1302730"/>
    <lineage>
        <taxon>Bacteria</taxon>
        <taxon>Pseudomonadati</taxon>
        <taxon>Balneolota</taxon>
        <taxon>Balneolia</taxon>
        <taxon>Balneolales</taxon>
        <taxon>Balneolaceae</taxon>
        <taxon>Gracilimonas</taxon>
    </lineage>
</organism>
<feature type="compositionally biased region" description="Low complexity" evidence="1">
    <location>
        <begin position="155"/>
        <end position="165"/>
    </location>
</feature>
<evidence type="ECO:0000256" key="2">
    <source>
        <dbReference type="SAM" id="SignalP"/>
    </source>
</evidence>
<name>A0A521EYY3_9BACT</name>
<dbReference type="Proteomes" id="UP000317557">
    <property type="component" value="Unassembled WGS sequence"/>
</dbReference>
<dbReference type="RefSeq" id="WP_142455515.1">
    <property type="nucleotide sequence ID" value="NZ_FXTP01000014.1"/>
</dbReference>
<evidence type="ECO:0000256" key="1">
    <source>
        <dbReference type="SAM" id="MobiDB-lite"/>
    </source>
</evidence>
<dbReference type="EMBL" id="FXTP01000014">
    <property type="protein sequence ID" value="SMO89158.1"/>
    <property type="molecule type" value="Genomic_DNA"/>
</dbReference>
<reference evidence="3 4" key="1">
    <citation type="submission" date="2017-05" db="EMBL/GenBank/DDBJ databases">
        <authorList>
            <person name="Varghese N."/>
            <person name="Submissions S."/>
        </authorList>
    </citation>
    <scope>NUCLEOTIDE SEQUENCE [LARGE SCALE GENOMIC DNA]</scope>
    <source>
        <strain evidence="3 4">DSM 21985</strain>
    </source>
</reference>
<evidence type="ECO:0008006" key="5">
    <source>
        <dbReference type="Google" id="ProtNLM"/>
    </source>
</evidence>
<sequence length="536" mass="56453">MKRIKKISVLAIGLLAMMISVTSCDFGALNDAVDDFKVVIGLEPINTTSTVLLKDASTGELISRSVQVQFEGENGDDVIDVYSDPVDEDEVDGGILNFGIDNSVTPSETNPVRVRLIAEANGYVTTSKTVAIESEGANEFRIRMMRENDRPSGVNASTNNNASASDDGTVEASYTVNANSSDGESGTTVEVASGTRFVDADGNALTGQLRTRVTNYSPSDVSAMQAIPVDLVDEEGNPIVVAGASQLRVTDANGRVASSAELTAKSKVDNHGPVSYTVRVPAASSLRVGEEVYVFGFNANGESIISAPYPVEELGNGNLGVVYTSSEVPFVTVVASLLTFATNTCSPLITVNRNGNNGAITGRVFGTGIVADLRIPQGVSSGSVEIVPATELTVELQTASGAVFTETVNICAQGGSYTVDLPAPPSNLIDATMEASLVCQNPDESVSVTDLPGASVLYRKTDAPQGAEWRVANNTEWDFDEENNALSGGSFDVQDVEQGAEYTFRITFDGETYERDVVVTGTTVTYEEVIESDICG</sequence>
<dbReference type="PROSITE" id="PS51257">
    <property type="entry name" value="PROKAR_LIPOPROTEIN"/>
    <property type="match status" value="1"/>
</dbReference>
<accession>A0A521EYY3</accession>
<protein>
    <recommendedName>
        <fullName evidence="5">DUF4382 domain-containing protein</fullName>
    </recommendedName>
</protein>
<evidence type="ECO:0000313" key="3">
    <source>
        <dbReference type="EMBL" id="SMO89158.1"/>
    </source>
</evidence>
<feature type="signal peptide" evidence="2">
    <location>
        <begin position="1"/>
        <end position="23"/>
    </location>
</feature>
<evidence type="ECO:0000313" key="4">
    <source>
        <dbReference type="Proteomes" id="UP000317557"/>
    </source>
</evidence>
<proteinExistence type="predicted"/>
<feature type="chain" id="PRO_5021915878" description="DUF4382 domain-containing protein" evidence="2">
    <location>
        <begin position="24"/>
        <end position="536"/>
    </location>
</feature>
<gene>
    <name evidence="3" type="ORF">SAMN06265219_11460</name>
</gene>
<keyword evidence="2" id="KW-0732">Signal</keyword>
<dbReference type="OrthoDB" id="973569at2"/>
<feature type="region of interest" description="Disordered" evidence="1">
    <location>
        <begin position="148"/>
        <end position="168"/>
    </location>
</feature>
<dbReference type="AlphaFoldDB" id="A0A521EYY3"/>
<keyword evidence="4" id="KW-1185">Reference proteome</keyword>